<dbReference type="InterPro" id="IPR033985">
    <property type="entry name" value="SusD-like_N"/>
</dbReference>
<sequence length="571" mass="63720">MKNNNIIFIILLSLLGLSVGCTEDFLDRPPKDTLVDANFYNSDEQVLAGTAVLYNAAWKTYVDQSNFQLGDIRGGSVYRAWGNRDAVTFNITPVSASNEQAYRSFFVTIGQSNLAINNINAFAGAEVSENVKQHAIAEARFMRAVAYMHLVMNYGAVPIIENNLDHLDNPQLRRNTVESVWEFIQKDFEFAAAHLSVESLAPGRLTKWSALGMLARTHLTLAGLGATPGNRDQSHLDDAMAYADSVITMSGKSLMSKYEDLFLYPYDNNNESLFELQWVFSLAPNGYDASNTMVSQITYSNSIAANGDGWGGDLSASWWMLSLYDGLIRDNGATPGFSNDERLKATFMLPGFTYPEIVQTVTDENGVSTEQDLVFEDPGDVDFSYASIKKYVVGKADGNADRQRYPNNTYMMRLAEMYLIYAEAALGNNASTADAKALEYFNAVHKRAGLGEFPPQTNPTAELTWQMIFEERIKEFAMESMAWYDLVRLHYYNPNEAYNIINNQYRGLFVVKPNQWPDPTAWTFEQTSWSEFSYPSANSGNFLLPIPASEASQAPSLGLDPIPYEFEGGSE</sequence>
<proteinExistence type="inferred from homology"/>
<dbReference type="Pfam" id="PF14322">
    <property type="entry name" value="SusD-like_3"/>
    <property type="match status" value="1"/>
</dbReference>
<organism evidence="8 9">
    <name type="scientific">Reichenbachiella ulvae</name>
    <dbReference type="NCBI Taxonomy" id="2980104"/>
    <lineage>
        <taxon>Bacteria</taxon>
        <taxon>Pseudomonadati</taxon>
        <taxon>Bacteroidota</taxon>
        <taxon>Cytophagia</taxon>
        <taxon>Cytophagales</taxon>
        <taxon>Reichenbachiellaceae</taxon>
        <taxon>Reichenbachiella</taxon>
    </lineage>
</organism>
<dbReference type="Pfam" id="PF07980">
    <property type="entry name" value="SusD_RagB"/>
    <property type="match status" value="1"/>
</dbReference>
<evidence type="ECO:0000313" key="8">
    <source>
        <dbReference type="EMBL" id="MCV9387012.1"/>
    </source>
</evidence>
<dbReference type="InterPro" id="IPR012944">
    <property type="entry name" value="SusD_RagB_dom"/>
</dbReference>
<feature type="domain" description="SusD-like N-terminal" evidence="7">
    <location>
        <begin position="24"/>
        <end position="219"/>
    </location>
</feature>
<evidence type="ECO:0000259" key="6">
    <source>
        <dbReference type="Pfam" id="PF07980"/>
    </source>
</evidence>
<protein>
    <submittedName>
        <fullName evidence="8">RagB/SusD family nutrient uptake outer membrane protein</fullName>
    </submittedName>
</protein>
<dbReference type="Proteomes" id="UP001300692">
    <property type="component" value="Unassembled WGS sequence"/>
</dbReference>
<comment type="similarity">
    <text evidence="2">Belongs to the SusD family.</text>
</comment>
<evidence type="ECO:0000256" key="2">
    <source>
        <dbReference type="ARBA" id="ARBA00006275"/>
    </source>
</evidence>
<evidence type="ECO:0000259" key="7">
    <source>
        <dbReference type="Pfam" id="PF14322"/>
    </source>
</evidence>
<comment type="subcellular location">
    <subcellularLocation>
        <location evidence="1">Cell outer membrane</location>
    </subcellularLocation>
</comment>
<dbReference type="RefSeq" id="WP_264137840.1">
    <property type="nucleotide sequence ID" value="NZ_JAOYOD010000001.1"/>
</dbReference>
<dbReference type="EMBL" id="JAOYOD010000001">
    <property type="protein sequence ID" value="MCV9387012.1"/>
    <property type="molecule type" value="Genomic_DNA"/>
</dbReference>
<dbReference type="PROSITE" id="PS51257">
    <property type="entry name" value="PROKAR_LIPOPROTEIN"/>
    <property type="match status" value="1"/>
</dbReference>
<gene>
    <name evidence="8" type="ORF">N7U62_10080</name>
</gene>
<comment type="caution">
    <text evidence="8">The sequence shown here is derived from an EMBL/GenBank/DDBJ whole genome shotgun (WGS) entry which is preliminary data.</text>
</comment>
<evidence type="ECO:0000256" key="5">
    <source>
        <dbReference type="ARBA" id="ARBA00023237"/>
    </source>
</evidence>
<accession>A0ABT3CTJ3</accession>
<keyword evidence="4" id="KW-0472">Membrane</keyword>
<evidence type="ECO:0000256" key="1">
    <source>
        <dbReference type="ARBA" id="ARBA00004442"/>
    </source>
</evidence>
<evidence type="ECO:0000256" key="4">
    <source>
        <dbReference type="ARBA" id="ARBA00023136"/>
    </source>
</evidence>
<dbReference type="Gene3D" id="1.25.40.390">
    <property type="match status" value="1"/>
</dbReference>
<keyword evidence="9" id="KW-1185">Reference proteome</keyword>
<keyword evidence="5" id="KW-0998">Cell outer membrane</keyword>
<dbReference type="SUPFAM" id="SSF48452">
    <property type="entry name" value="TPR-like"/>
    <property type="match status" value="1"/>
</dbReference>
<evidence type="ECO:0000313" key="9">
    <source>
        <dbReference type="Proteomes" id="UP001300692"/>
    </source>
</evidence>
<dbReference type="InterPro" id="IPR011990">
    <property type="entry name" value="TPR-like_helical_dom_sf"/>
</dbReference>
<reference evidence="8 9" key="1">
    <citation type="submission" date="2022-10" db="EMBL/GenBank/DDBJ databases">
        <title>Comparative genomics and taxonomic characterization of three novel marine species of genus Reichenbachiella exhibiting antioxidant and polysaccharide degradation activities.</title>
        <authorList>
            <person name="Muhammad N."/>
            <person name="Lee Y.-J."/>
            <person name="Ko J."/>
            <person name="Kim S.-G."/>
        </authorList>
    </citation>
    <scope>NUCLEOTIDE SEQUENCE [LARGE SCALE GENOMIC DNA]</scope>
    <source>
        <strain evidence="8 9">ABR2-5</strain>
    </source>
</reference>
<keyword evidence="3" id="KW-0732">Signal</keyword>
<name>A0ABT3CTJ3_9BACT</name>
<evidence type="ECO:0000256" key="3">
    <source>
        <dbReference type="ARBA" id="ARBA00022729"/>
    </source>
</evidence>
<feature type="domain" description="RagB/SusD" evidence="6">
    <location>
        <begin position="284"/>
        <end position="557"/>
    </location>
</feature>